<name>A0A6I9S1K2_ELAGV</name>
<keyword evidence="8" id="KW-0472">Membrane</keyword>
<evidence type="ECO:0000313" key="11">
    <source>
        <dbReference type="Proteomes" id="UP000504607"/>
    </source>
</evidence>
<keyword evidence="6" id="KW-0445">Lipid transport</keyword>
<feature type="domain" description="SMP-LTD" evidence="10">
    <location>
        <begin position="340"/>
        <end position="607"/>
    </location>
</feature>
<evidence type="ECO:0000256" key="9">
    <source>
        <dbReference type="SAM" id="MobiDB-lite"/>
    </source>
</evidence>
<keyword evidence="3" id="KW-0812">Transmembrane</keyword>
<accession>A0A6I9S1K2</accession>
<protein>
    <submittedName>
        <fullName evidence="12">Testis-expressed protein 2</fullName>
    </submittedName>
</protein>
<evidence type="ECO:0000256" key="6">
    <source>
        <dbReference type="ARBA" id="ARBA00023055"/>
    </source>
</evidence>
<sequence length="804" mass="90158">MLVSFFLGFFLGVAALVAVEVLAALWIIDRLRRKGPAVDPREVEVGRDLEVERAPTYPCNKQGVVWVIEPEKVPKVNTDGSPTRGSKEQKHKKNIVEVFPAKKFAKIKDHVLILSDQDGSQATIELLDCMVVAVSASNLSSRKWAKRYPIRLESKDSVLYGGSKICYLYVDTSWEKESWCKALRLASCPDKRKWHWFSQLSEEFHNYVASLNAEYPSFLKPSALSCEATDKTSRIDGSSRVRLFLKKLAKKASTKTGVESKTSSASSSARGERRVGDKLRSLNDASLTDGLIKSSLEDKSLSYSLQDSVQPPSPRSAHLGNKSLFPIFSDAVCDENFISDEGTLCWNLLFSRLFFDAKKSDDVHNAIKTRIQRTLSNMRTPSYIGEVTCTDLDLGNIPPYIHKMRVLPMDLNEVWAMEVDIEYSGGVLLDIETRLEVCEPELQKDIINTTLGPSSSGDVNSELLEGIEHYRDQLKFSNNTAGVDNIDEGDKVDGFKQSRSTSWRSSYVSRWKAILHSIADQVSQVPLSLAIRVASLRGTLRFHIKPPPSDQLWFGFTSMPEIDWNLESSVGDRKITNSHIALLIGNRFKASVRETLVLPNCESLCIPWMLAEKDDWVPREVAPFVWISQEASDVRGPDLSNSQHEEAKPRLDGNNRSKAGPAFLDEKIEKEKNAIQVEQPPQESVSEFSTSHGGSLASVSNGQSSFDSINEELRIPLLRTNETQESCDQSGVESPRTSSSSAIVTTVEETTIPSEEDAKPKKITRRARMKEIGKRMGDKLEEKRRHLEEKSRHIVEKMRDNTRT</sequence>
<comment type="subcellular location">
    <subcellularLocation>
        <location evidence="1">Endoplasmic reticulum membrane</location>
    </subcellularLocation>
</comment>
<feature type="compositionally biased region" description="Polar residues" evidence="9">
    <location>
        <begin position="679"/>
        <end position="703"/>
    </location>
</feature>
<dbReference type="PANTHER" id="PTHR13466:SF0">
    <property type="entry name" value="SMP-LTD DOMAIN-CONTAINING PROTEIN"/>
    <property type="match status" value="1"/>
</dbReference>
<evidence type="ECO:0000256" key="8">
    <source>
        <dbReference type="ARBA" id="ARBA00023136"/>
    </source>
</evidence>
<dbReference type="GO" id="GO:0005789">
    <property type="term" value="C:endoplasmic reticulum membrane"/>
    <property type="evidence" value="ECO:0007669"/>
    <property type="project" value="UniProtKB-SubCell"/>
</dbReference>
<keyword evidence="11" id="KW-1185">Reference proteome</keyword>
<dbReference type="SUPFAM" id="SSF50729">
    <property type="entry name" value="PH domain-like"/>
    <property type="match status" value="1"/>
</dbReference>
<evidence type="ECO:0000256" key="1">
    <source>
        <dbReference type="ARBA" id="ARBA00004586"/>
    </source>
</evidence>
<evidence type="ECO:0000313" key="12">
    <source>
        <dbReference type="RefSeq" id="XP_010935611.1"/>
    </source>
</evidence>
<evidence type="ECO:0000256" key="2">
    <source>
        <dbReference type="ARBA" id="ARBA00022448"/>
    </source>
</evidence>
<evidence type="ECO:0000256" key="3">
    <source>
        <dbReference type="ARBA" id="ARBA00022692"/>
    </source>
</evidence>
<dbReference type="Proteomes" id="UP000504607">
    <property type="component" value="Chromosome 12"/>
</dbReference>
<dbReference type="GO" id="GO:0008289">
    <property type="term" value="F:lipid binding"/>
    <property type="evidence" value="ECO:0007669"/>
    <property type="project" value="UniProtKB-KW"/>
</dbReference>
<keyword evidence="7" id="KW-0446">Lipid-binding</keyword>
<dbReference type="KEGG" id="egu:105055475"/>
<evidence type="ECO:0000256" key="7">
    <source>
        <dbReference type="ARBA" id="ARBA00023121"/>
    </source>
</evidence>
<keyword evidence="5" id="KW-1133">Transmembrane helix</keyword>
<keyword evidence="4" id="KW-0256">Endoplasmic reticulum</keyword>
<dbReference type="CDD" id="cd21675">
    <property type="entry name" value="SMP_TEX2"/>
    <property type="match status" value="1"/>
</dbReference>
<evidence type="ECO:0000259" key="10">
    <source>
        <dbReference type="PROSITE" id="PS51847"/>
    </source>
</evidence>
<keyword evidence="2" id="KW-0813">Transport</keyword>
<feature type="compositionally biased region" description="Basic and acidic residues" evidence="9">
    <location>
        <begin position="643"/>
        <end position="655"/>
    </location>
</feature>
<dbReference type="GO" id="GO:0006869">
    <property type="term" value="P:lipid transport"/>
    <property type="evidence" value="ECO:0007669"/>
    <property type="project" value="UniProtKB-KW"/>
</dbReference>
<proteinExistence type="predicted"/>
<dbReference type="PROSITE" id="PS51847">
    <property type="entry name" value="SMP"/>
    <property type="match status" value="1"/>
</dbReference>
<feature type="region of interest" description="Disordered" evidence="9">
    <location>
        <begin position="722"/>
        <end position="804"/>
    </location>
</feature>
<dbReference type="FunCoup" id="A0A6I9S1K2">
    <property type="interactions" value="2035"/>
</dbReference>
<feature type="compositionally biased region" description="Basic and acidic residues" evidence="9">
    <location>
        <begin position="769"/>
        <end position="804"/>
    </location>
</feature>
<organism evidence="11 12">
    <name type="scientific">Elaeis guineensis var. tenera</name>
    <name type="common">Oil palm</name>
    <dbReference type="NCBI Taxonomy" id="51953"/>
    <lineage>
        <taxon>Eukaryota</taxon>
        <taxon>Viridiplantae</taxon>
        <taxon>Streptophyta</taxon>
        <taxon>Embryophyta</taxon>
        <taxon>Tracheophyta</taxon>
        <taxon>Spermatophyta</taxon>
        <taxon>Magnoliopsida</taxon>
        <taxon>Liliopsida</taxon>
        <taxon>Arecaceae</taxon>
        <taxon>Arecoideae</taxon>
        <taxon>Cocoseae</taxon>
        <taxon>Elaeidinae</taxon>
        <taxon>Elaeis</taxon>
    </lineage>
</organism>
<feature type="region of interest" description="Disordered" evidence="9">
    <location>
        <begin position="674"/>
        <end position="703"/>
    </location>
</feature>
<dbReference type="AlphaFoldDB" id="A0A6I9S1K2"/>
<dbReference type="InParanoid" id="A0A6I9S1K2"/>
<dbReference type="InterPro" id="IPR031468">
    <property type="entry name" value="SMP_LBD"/>
</dbReference>
<reference evidence="12" key="1">
    <citation type="submission" date="2025-08" db="UniProtKB">
        <authorList>
            <consortium name="RefSeq"/>
        </authorList>
    </citation>
    <scope>IDENTIFICATION</scope>
</reference>
<dbReference type="RefSeq" id="XP_010935611.1">
    <property type="nucleotide sequence ID" value="XM_010937309.3"/>
</dbReference>
<feature type="compositionally biased region" description="Low complexity" evidence="9">
    <location>
        <begin position="255"/>
        <end position="269"/>
    </location>
</feature>
<evidence type="ECO:0000256" key="4">
    <source>
        <dbReference type="ARBA" id="ARBA00022824"/>
    </source>
</evidence>
<dbReference type="InterPro" id="IPR057080">
    <property type="entry name" value="PH_SMPa"/>
</dbReference>
<dbReference type="PANTHER" id="PTHR13466">
    <property type="entry name" value="TEX2 PROTEIN-RELATED"/>
    <property type="match status" value="1"/>
</dbReference>
<feature type="compositionally biased region" description="Polar residues" evidence="9">
    <location>
        <begin position="722"/>
        <end position="753"/>
    </location>
</feature>
<feature type="region of interest" description="Disordered" evidence="9">
    <location>
        <begin position="255"/>
        <end position="276"/>
    </location>
</feature>
<feature type="region of interest" description="Disordered" evidence="9">
    <location>
        <begin position="634"/>
        <end position="660"/>
    </location>
</feature>
<dbReference type="GeneID" id="105055475"/>
<dbReference type="Pfam" id="PF23065">
    <property type="entry name" value="PH_SMPa"/>
    <property type="match status" value="1"/>
</dbReference>
<gene>
    <name evidence="12" type="primary">LOC105055475</name>
</gene>
<dbReference type="OrthoDB" id="26740at2759"/>
<evidence type="ECO:0000256" key="5">
    <source>
        <dbReference type="ARBA" id="ARBA00022989"/>
    </source>
</evidence>